<evidence type="ECO:0000313" key="2">
    <source>
        <dbReference type="Proteomes" id="UP000184300"/>
    </source>
</evidence>
<organism evidence="1 2">
    <name type="scientific">Aspergillus glaucus CBS 516.65</name>
    <dbReference type="NCBI Taxonomy" id="1160497"/>
    <lineage>
        <taxon>Eukaryota</taxon>
        <taxon>Fungi</taxon>
        <taxon>Dikarya</taxon>
        <taxon>Ascomycota</taxon>
        <taxon>Pezizomycotina</taxon>
        <taxon>Eurotiomycetes</taxon>
        <taxon>Eurotiomycetidae</taxon>
        <taxon>Eurotiales</taxon>
        <taxon>Aspergillaceae</taxon>
        <taxon>Aspergillus</taxon>
        <taxon>Aspergillus subgen. Aspergillus</taxon>
    </lineage>
</organism>
<evidence type="ECO:0000313" key="1">
    <source>
        <dbReference type="EMBL" id="OJJ89236.1"/>
    </source>
</evidence>
<dbReference type="AlphaFoldDB" id="A0A1L9VZ93"/>
<dbReference type="Proteomes" id="UP000184300">
    <property type="component" value="Unassembled WGS sequence"/>
</dbReference>
<proteinExistence type="predicted"/>
<sequence>MTIEKRHAQLYCIQGYGRTVCTHNARTLLEAYLIIYETDPATTSIDNAFKLSSLTALTAAVIVFLDLIGERYTSQNQNQNLNQRSGHGYDEALVNRTVTAPRECAGGVPGSLCGQCCMVLEAMVDCSRAGKGVKGQRVVVSYLGVVSIERRHGTQASLHERDEMGMRWIFR</sequence>
<dbReference type="GeneID" id="34458247"/>
<keyword evidence="2" id="KW-1185">Reference proteome</keyword>
<dbReference type="RefSeq" id="XP_022405898.1">
    <property type="nucleotide sequence ID" value="XM_022541986.1"/>
</dbReference>
<gene>
    <name evidence="1" type="ORF">ASPGLDRAFT_1489656</name>
</gene>
<dbReference type="EMBL" id="KV878888">
    <property type="protein sequence ID" value="OJJ89236.1"/>
    <property type="molecule type" value="Genomic_DNA"/>
</dbReference>
<name>A0A1L9VZ93_ASPGL</name>
<accession>A0A1L9VZ93</accession>
<protein>
    <submittedName>
        <fullName evidence="1">Uncharacterized protein</fullName>
    </submittedName>
</protein>
<dbReference type="OrthoDB" id="6509908at2759"/>
<reference evidence="2" key="1">
    <citation type="journal article" date="2017" name="Genome Biol.">
        <title>Comparative genomics reveals high biological diversity and specific adaptations in the industrially and medically important fungal genus Aspergillus.</title>
        <authorList>
            <person name="de Vries R.P."/>
            <person name="Riley R."/>
            <person name="Wiebenga A."/>
            <person name="Aguilar-Osorio G."/>
            <person name="Amillis S."/>
            <person name="Uchima C.A."/>
            <person name="Anderluh G."/>
            <person name="Asadollahi M."/>
            <person name="Askin M."/>
            <person name="Barry K."/>
            <person name="Battaglia E."/>
            <person name="Bayram O."/>
            <person name="Benocci T."/>
            <person name="Braus-Stromeyer S.A."/>
            <person name="Caldana C."/>
            <person name="Canovas D."/>
            <person name="Cerqueira G.C."/>
            <person name="Chen F."/>
            <person name="Chen W."/>
            <person name="Choi C."/>
            <person name="Clum A."/>
            <person name="Dos Santos R.A."/>
            <person name="Damasio A.R."/>
            <person name="Diallinas G."/>
            <person name="Emri T."/>
            <person name="Fekete E."/>
            <person name="Flipphi M."/>
            <person name="Freyberg S."/>
            <person name="Gallo A."/>
            <person name="Gournas C."/>
            <person name="Habgood R."/>
            <person name="Hainaut M."/>
            <person name="Harispe M.L."/>
            <person name="Henrissat B."/>
            <person name="Hilden K.S."/>
            <person name="Hope R."/>
            <person name="Hossain A."/>
            <person name="Karabika E."/>
            <person name="Karaffa L."/>
            <person name="Karanyi Z."/>
            <person name="Krasevec N."/>
            <person name="Kuo A."/>
            <person name="Kusch H."/>
            <person name="LaButti K."/>
            <person name="Lagendijk E.L."/>
            <person name="Lapidus A."/>
            <person name="Levasseur A."/>
            <person name="Lindquist E."/>
            <person name="Lipzen A."/>
            <person name="Logrieco A.F."/>
            <person name="MacCabe A."/>
            <person name="Maekelae M.R."/>
            <person name="Malavazi I."/>
            <person name="Melin P."/>
            <person name="Meyer V."/>
            <person name="Mielnichuk N."/>
            <person name="Miskei M."/>
            <person name="Molnar A.P."/>
            <person name="Mule G."/>
            <person name="Ngan C.Y."/>
            <person name="Orejas M."/>
            <person name="Orosz E."/>
            <person name="Ouedraogo J.P."/>
            <person name="Overkamp K.M."/>
            <person name="Park H.-S."/>
            <person name="Perrone G."/>
            <person name="Piumi F."/>
            <person name="Punt P.J."/>
            <person name="Ram A.F."/>
            <person name="Ramon A."/>
            <person name="Rauscher S."/>
            <person name="Record E."/>
            <person name="Riano-Pachon D.M."/>
            <person name="Robert V."/>
            <person name="Roehrig J."/>
            <person name="Ruller R."/>
            <person name="Salamov A."/>
            <person name="Salih N.S."/>
            <person name="Samson R.A."/>
            <person name="Sandor E."/>
            <person name="Sanguinetti M."/>
            <person name="Schuetze T."/>
            <person name="Sepcic K."/>
            <person name="Shelest E."/>
            <person name="Sherlock G."/>
            <person name="Sophianopoulou V."/>
            <person name="Squina F.M."/>
            <person name="Sun H."/>
            <person name="Susca A."/>
            <person name="Todd R.B."/>
            <person name="Tsang A."/>
            <person name="Unkles S.E."/>
            <person name="van de Wiele N."/>
            <person name="van Rossen-Uffink D."/>
            <person name="Oliveira J.V."/>
            <person name="Vesth T.C."/>
            <person name="Visser J."/>
            <person name="Yu J.-H."/>
            <person name="Zhou M."/>
            <person name="Andersen M.R."/>
            <person name="Archer D.B."/>
            <person name="Baker S.E."/>
            <person name="Benoit I."/>
            <person name="Brakhage A.A."/>
            <person name="Braus G.H."/>
            <person name="Fischer R."/>
            <person name="Frisvad J.C."/>
            <person name="Goldman G.H."/>
            <person name="Houbraken J."/>
            <person name="Oakley B."/>
            <person name="Pocsi I."/>
            <person name="Scazzocchio C."/>
            <person name="Seiboth B."/>
            <person name="vanKuyk P.A."/>
            <person name="Wortman J."/>
            <person name="Dyer P.S."/>
            <person name="Grigoriev I.V."/>
        </authorList>
    </citation>
    <scope>NUCLEOTIDE SEQUENCE [LARGE SCALE GENOMIC DNA]</scope>
    <source>
        <strain evidence="2">CBS 516.65</strain>
    </source>
</reference>
<dbReference type="VEuPathDB" id="FungiDB:ASPGLDRAFT_1489656"/>